<name>A0A918RL47_9ACTN</name>
<reference evidence="1" key="1">
    <citation type="journal article" date="2014" name="Int. J. Syst. Evol. Microbiol.">
        <title>Complete genome sequence of Corynebacterium casei LMG S-19264T (=DSM 44701T), isolated from a smear-ripened cheese.</title>
        <authorList>
            <consortium name="US DOE Joint Genome Institute (JGI-PGF)"/>
            <person name="Walter F."/>
            <person name="Albersmeier A."/>
            <person name="Kalinowski J."/>
            <person name="Ruckert C."/>
        </authorList>
    </citation>
    <scope>NUCLEOTIDE SEQUENCE</scope>
    <source>
        <strain evidence="1">JCM 5016</strain>
    </source>
</reference>
<gene>
    <name evidence="1" type="ORF">GCM10010389_45820</name>
</gene>
<dbReference type="EMBL" id="BMWH01000020">
    <property type="protein sequence ID" value="GHA01310.1"/>
    <property type="molecule type" value="Genomic_DNA"/>
</dbReference>
<comment type="caution">
    <text evidence="1">The sequence shown here is derived from an EMBL/GenBank/DDBJ whole genome shotgun (WGS) entry which is preliminary data.</text>
</comment>
<keyword evidence="2" id="KW-1185">Reference proteome</keyword>
<protein>
    <submittedName>
        <fullName evidence="1">Uncharacterized protein</fullName>
    </submittedName>
</protein>
<accession>A0A918RL47</accession>
<evidence type="ECO:0000313" key="1">
    <source>
        <dbReference type="EMBL" id="GHA01310.1"/>
    </source>
</evidence>
<reference evidence="1" key="2">
    <citation type="submission" date="2020-09" db="EMBL/GenBank/DDBJ databases">
        <authorList>
            <person name="Sun Q."/>
            <person name="Ohkuma M."/>
        </authorList>
    </citation>
    <scope>NUCLEOTIDE SEQUENCE</scope>
    <source>
        <strain evidence="1">JCM 5016</strain>
    </source>
</reference>
<dbReference type="Proteomes" id="UP000623010">
    <property type="component" value="Unassembled WGS sequence"/>
</dbReference>
<proteinExistence type="predicted"/>
<evidence type="ECO:0000313" key="2">
    <source>
        <dbReference type="Proteomes" id="UP000623010"/>
    </source>
</evidence>
<sequence length="56" mass="6629">MSARDENFGPTEEKLRWAGVELRAARMLGELENQLSATWRGRLAPRLARWYARRKR</sequence>
<dbReference type="RefSeq" id="WP_190059349.1">
    <property type="nucleotide sequence ID" value="NZ_BMWH01000020.1"/>
</dbReference>
<organism evidence="1 2">
    <name type="scientific">Streptomyces echinoruber</name>
    <dbReference type="NCBI Taxonomy" id="68898"/>
    <lineage>
        <taxon>Bacteria</taxon>
        <taxon>Bacillati</taxon>
        <taxon>Actinomycetota</taxon>
        <taxon>Actinomycetes</taxon>
        <taxon>Kitasatosporales</taxon>
        <taxon>Streptomycetaceae</taxon>
        <taxon>Streptomyces</taxon>
    </lineage>
</organism>
<dbReference type="AlphaFoldDB" id="A0A918RL47"/>